<dbReference type="EMBL" id="CAJVPW010039926">
    <property type="protein sequence ID" value="CAG8745197.1"/>
    <property type="molecule type" value="Genomic_DNA"/>
</dbReference>
<comment type="caution">
    <text evidence="1">The sequence shown here is derived from an EMBL/GenBank/DDBJ whole genome shotgun (WGS) entry which is preliminary data.</text>
</comment>
<keyword evidence="2" id="KW-1185">Reference proteome</keyword>
<feature type="non-terminal residue" evidence="1">
    <location>
        <position position="1"/>
    </location>
</feature>
<organism evidence="1 2">
    <name type="scientific">Cetraspora pellucida</name>
    <dbReference type="NCBI Taxonomy" id="1433469"/>
    <lineage>
        <taxon>Eukaryota</taxon>
        <taxon>Fungi</taxon>
        <taxon>Fungi incertae sedis</taxon>
        <taxon>Mucoromycota</taxon>
        <taxon>Glomeromycotina</taxon>
        <taxon>Glomeromycetes</taxon>
        <taxon>Diversisporales</taxon>
        <taxon>Gigasporaceae</taxon>
        <taxon>Cetraspora</taxon>
    </lineage>
</organism>
<evidence type="ECO:0000313" key="1">
    <source>
        <dbReference type="EMBL" id="CAG8745197.1"/>
    </source>
</evidence>
<evidence type="ECO:0000313" key="2">
    <source>
        <dbReference type="Proteomes" id="UP000789366"/>
    </source>
</evidence>
<gene>
    <name evidence="1" type="ORF">SPELUC_LOCUS14087</name>
</gene>
<dbReference type="Proteomes" id="UP000789366">
    <property type="component" value="Unassembled WGS sequence"/>
</dbReference>
<sequence length="167" mass="19042">ETRVPWKEKFVKAWTNELLHLETTVTSRIEGSYATLKAYLQMSAGDLHHVYTAISLAGRVLTFALKKINDQYQKAKNATPQEYQEWPEFQQLAAQDTLKSFIDEPSMALQNPDIVHTKGQPSRAPNNQKVNSTKRDPSGFELVDPKARHCAICRQPRHNAHTCINKK</sequence>
<name>A0ACA9QB21_9GLOM</name>
<accession>A0ACA9QB21</accession>
<reference evidence="1" key="1">
    <citation type="submission" date="2021-06" db="EMBL/GenBank/DDBJ databases">
        <authorList>
            <person name="Kallberg Y."/>
            <person name="Tangrot J."/>
            <person name="Rosling A."/>
        </authorList>
    </citation>
    <scope>NUCLEOTIDE SEQUENCE</scope>
    <source>
        <strain evidence="1">28 12/20/2015</strain>
    </source>
</reference>
<protein>
    <submittedName>
        <fullName evidence="1">1051_t:CDS:1</fullName>
    </submittedName>
</protein>
<proteinExistence type="predicted"/>